<feature type="transmembrane region" description="Helical" evidence="1">
    <location>
        <begin position="44"/>
        <end position="64"/>
    </location>
</feature>
<gene>
    <name evidence="2" type="ORF">WI372_00685</name>
</gene>
<dbReference type="EMBL" id="JBBHLI010000001">
    <property type="protein sequence ID" value="MEK9499493.1"/>
    <property type="molecule type" value="Genomic_DNA"/>
</dbReference>
<protein>
    <recommendedName>
        <fullName evidence="4">Invasion protein</fullName>
    </recommendedName>
</protein>
<keyword evidence="3" id="KW-1185">Reference proteome</keyword>
<evidence type="ECO:0000313" key="2">
    <source>
        <dbReference type="EMBL" id="MEK9499493.1"/>
    </source>
</evidence>
<comment type="caution">
    <text evidence="2">The sequence shown here is derived from an EMBL/GenBank/DDBJ whole genome shotgun (WGS) entry which is preliminary data.</text>
</comment>
<organism evidence="2 3">
    <name type="scientific">Gaopeijia maritima</name>
    <dbReference type="NCBI Taxonomy" id="3119007"/>
    <lineage>
        <taxon>Bacteria</taxon>
        <taxon>Pseudomonadati</taxon>
        <taxon>Gemmatimonadota</taxon>
        <taxon>Longimicrobiia</taxon>
        <taxon>Gaopeijiales</taxon>
        <taxon>Gaopeijiaceae</taxon>
        <taxon>Gaopeijia</taxon>
    </lineage>
</organism>
<keyword evidence="1" id="KW-0472">Membrane</keyword>
<name>A0ABU9E5U8_9BACT</name>
<proteinExistence type="predicted"/>
<keyword evidence="1" id="KW-1133">Transmembrane helix</keyword>
<evidence type="ECO:0008006" key="4">
    <source>
        <dbReference type="Google" id="ProtNLM"/>
    </source>
</evidence>
<feature type="transmembrane region" description="Helical" evidence="1">
    <location>
        <begin position="12"/>
        <end position="32"/>
    </location>
</feature>
<keyword evidence="1" id="KW-0812">Transmembrane</keyword>
<feature type="transmembrane region" description="Helical" evidence="1">
    <location>
        <begin position="101"/>
        <end position="121"/>
    </location>
</feature>
<feature type="transmembrane region" description="Helical" evidence="1">
    <location>
        <begin position="76"/>
        <end position="94"/>
    </location>
</feature>
<reference evidence="2 3" key="1">
    <citation type="submission" date="2024-02" db="EMBL/GenBank/DDBJ databases">
        <title>A novel Gemmatimonadota bacterium.</title>
        <authorList>
            <person name="Du Z.-J."/>
            <person name="Ye Y.-Q."/>
        </authorList>
    </citation>
    <scope>NUCLEOTIDE SEQUENCE [LARGE SCALE GENOMIC DNA]</scope>
    <source>
        <strain evidence="2 3">DH-20</strain>
    </source>
</reference>
<dbReference type="RefSeq" id="WP_405283214.1">
    <property type="nucleotide sequence ID" value="NZ_CP144380.1"/>
</dbReference>
<sequence length="125" mass="13121">MISYVTYKIIHYLGIFTAVTAVAAYAVLATGGSPLQRDAWTKKLAAAHGIGLFLVLLGGFGMLARLGVSHGGLPTWIWIKLAIWVLLGGVLTLAKRRPETAGWVLFIAPLLAAAAGTVALLKPGL</sequence>
<evidence type="ECO:0000313" key="3">
    <source>
        <dbReference type="Proteomes" id="UP001484239"/>
    </source>
</evidence>
<dbReference type="Proteomes" id="UP001484239">
    <property type="component" value="Unassembled WGS sequence"/>
</dbReference>
<accession>A0ABU9E5U8</accession>
<evidence type="ECO:0000256" key="1">
    <source>
        <dbReference type="SAM" id="Phobius"/>
    </source>
</evidence>